<evidence type="ECO:0000256" key="2">
    <source>
        <dbReference type="ARBA" id="ARBA00023002"/>
    </source>
</evidence>
<sequence length="357" mass="38930">MLRTGSPSRRSHATRATSLDVRHNIVVLDRCFTAIPRLDFDYTIQYFPATTPSQIHARVRDATIVLTSDTGITREGIFAAEKLKLVAANGTGTDMIDKDALRERGIALTHLPGNSAESVTEHALALYYALRQNLLGLHQMTTDGRAWDLCGDTQNRLIRRNGLPRVNADETMVIIGYGALGKRMHSLALALGMRVLIAERKSAPTLRPGRVPFSTCLAQGTLFMLLTPLTPSTQHMLGAAELAAMHPSALLVNVGRGGIVDNAALSDMLRSHRLAGAATDVYDEEPATDRNSPLLRPGVPGLLLTPHVAWLAGRTVEKTRKAQKENLEAFVRGKMLNIVIPPRIREIVQAQAPEDLP</sequence>
<dbReference type="SUPFAM" id="SSF51735">
    <property type="entry name" value="NAD(P)-binding Rossmann-fold domains"/>
    <property type="match status" value="1"/>
</dbReference>
<dbReference type="Gene3D" id="3.40.50.720">
    <property type="entry name" value="NAD(P)-binding Rossmann-like Domain"/>
    <property type="match status" value="2"/>
</dbReference>
<dbReference type="EMBL" id="ML996091">
    <property type="protein sequence ID" value="KAF2149162.1"/>
    <property type="molecule type" value="Genomic_DNA"/>
</dbReference>
<dbReference type="PANTHER" id="PTHR43761">
    <property type="entry name" value="D-ISOMER SPECIFIC 2-HYDROXYACID DEHYDROGENASE FAMILY PROTEIN (AFU_ORTHOLOGUE AFUA_1G13630)"/>
    <property type="match status" value="1"/>
</dbReference>
<dbReference type="InterPro" id="IPR006139">
    <property type="entry name" value="D-isomer_2_OHA_DH_cat_dom"/>
</dbReference>
<protein>
    <submittedName>
        <fullName evidence="7">NAD(P)-binding protein</fullName>
    </submittedName>
</protein>
<accession>A0A9P4IWL0</accession>
<dbReference type="PROSITE" id="PS00671">
    <property type="entry name" value="D_2_HYDROXYACID_DH_3"/>
    <property type="match status" value="1"/>
</dbReference>
<dbReference type="InterPro" id="IPR006140">
    <property type="entry name" value="D-isomer_DH_NAD-bd"/>
</dbReference>
<evidence type="ECO:0000256" key="3">
    <source>
        <dbReference type="ARBA" id="ARBA00023027"/>
    </source>
</evidence>
<feature type="domain" description="D-isomer specific 2-hydroxyacid dehydrogenase NAD-binding" evidence="6">
    <location>
        <begin position="166"/>
        <end position="309"/>
    </location>
</feature>
<dbReference type="PANTHER" id="PTHR43761:SF1">
    <property type="entry name" value="D-ISOMER SPECIFIC 2-HYDROXYACID DEHYDROGENASE CATALYTIC DOMAIN-CONTAINING PROTEIN-RELATED"/>
    <property type="match status" value="1"/>
</dbReference>
<evidence type="ECO:0000259" key="6">
    <source>
        <dbReference type="Pfam" id="PF02826"/>
    </source>
</evidence>
<keyword evidence="2 4" id="KW-0560">Oxidoreductase</keyword>
<evidence type="ECO:0000259" key="5">
    <source>
        <dbReference type="Pfam" id="PF00389"/>
    </source>
</evidence>
<dbReference type="Pfam" id="PF00389">
    <property type="entry name" value="2-Hacid_dh"/>
    <property type="match status" value="1"/>
</dbReference>
<dbReference type="InterPro" id="IPR029753">
    <property type="entry name" value="D-isomer_DH_CS"/>
</dbReference>
<organism evidence="7 8">
    <name type="scientific">Myriangium duriaei CBS 260.36</name>
    <dbReference type="NCBI Taxonomy" id="1168546"/>
    <lineage>
        <taxon>Eukaryota</taxon>
        <taxon>Fungi</taxon>
        <taxon>Dikarya</taxon>
        <taxon>Ascomycota</taxon>
        <taxon>Pezizomycotina</taxon>
        <taxon>Dothideomycetes</taxon>
        <taxon>Dothideomycetidae</taxon>
        <taxon>Myriangiales</taxon>
        <taxon>Myriangiaceae</taxon>
        <taxon>Myriangium</taxon>
    </lineage>
</organism>
<gene>
    <name evidence="7" type="ORF">K461DRAFT_296652</name>
</gene>
<dbReference type="GO" id="GO:0051287">
    <property type="term" value="F:NAD binding"/>
    <property type="evidence" value="ECO:0007669"/>
    <property type="project" value="InterPro"/>
</dbReference>
<dbReference type="Proteomes" id="UP000799439">
    <property type="component" value="Unassembled WGS sequence"/>
</dbReference>
<reference evidence="7" key="1">
    <citation type="journal article" date="2020" name="Stud. Mycol.">
        <title>101 Dothideomycetes genomes: a test case for predicting lifestyles and emergence of pathogens.</title>
        <authorList>
            <person name="Haridas S."/>
            <person name="Albert R."/>
            <person name="Binder M."/>
            <person name="Bloem J."/>
            <person name="Labutti K."/>
            <person name="Salamov A."/>
            <person name="Andreopoulos B."/>
            <person name="Baker S."/>
            <person name="Barry K."/>
            <person name="Bills G."/>
            <person name="Bluhm B."/>
            <person name="Cannon C."/>
            <person name="Castanera R."/>
            <person name="Culley D."/>
            <person name="Daum C."/>
            <person name="Ezra D."/>
            <person name="Gonzalez J."/>
            <person name="Henrissat B."/>
            <person name="Kuo A."/>
            <person name="Liang C."/>
            <person name="Lipzen A."/>
            <person name="Lutzoni F."/>
            <person name="Magnuson J."/>
            <person name="Mondo S."/>
            <person name="Nolan M."/>
            <person name="Ohm R."/>
            <person name="Pangilinan J."/>
            <person name="Park H.-J."/>
            <person name="Ramirez L."/>
            <person name="Alfaro M."/>
            <person name="Sun H."/>
            <person name="Tritt A."/>
            <person name="Yoshinaga Y."/>
            <person name="Zwiers L.-H."/>
            <person name="Turgeon B."/>
            <person name="Goodwin S."/>
            <person name="Spatafora J."/>
            <person name="Crous P."/>
            <person name="Grigoriev I."/>
        </authorList>
    </citation>
    <scope>NUCLEOTIDE SEQUENCE</scope>
    <source>
        <strain evidence="7">CBS 260.36</strain>
    </source>
</reference>
<name>A0A9P4IWL0_9PEZI</name>
<dbReference type="AlphaFoldDB" id="A0A9P4IWL0"/>
<dbReference type="InterPro" id="IPR050418">
    <property type="entry name" value="D-iso_2-hydroxyacid_DH_PdxB"/>
</dbReference>
<comment type="caution">
    <text evidence="7">The sequence shown here is derived from an EMBL/GenBank/DDBJ whole genome shotgun (WGS) entry which is preliminary data.</text>
</comment>
<dbReference type="Pfam" id="PF02826">
    <property type="entry name" value="2-Hacid_dh_C"/>
    <property type="match status" value="1"/>
</dbReference>
<dbReference type="GO" id="GO:0016616">
    <property type="term" value="F:oxidoreductase activity, acting on the CH-OH group of donors, NAD or NADP as acceptor"/>
    <property type="evidence" value="ECO:0007669"/>
    <property type="project" value="InterPro"/>
</dbReference>
<dbReference type="InterPro" id="IPR036291">
    <property type="entry name" value="NAD(P)-bd_dom_sf"/>
</dbReference>
<evidence type="ECO:0000256" key="1">
    <source>
        <dbReference type="ARBA" id="ARBA00005854"/>
    </source>
</evidence>
<keyword evidence="3" id="KW-0520">NAD</keyword>
<evidence type="ECO:0000313" key="8">
    <source>
        <dbReference type="Proteomes" id="UP000799439"/>
    </source>
</evidence>
<dbReference type="OrthoDB" id="298012at2759"/>
<dbReference type="SUPFAM" id="SSF52283">
    <property type="entry name" value="Formate/glycerate dehydrogenase catalytic domain-like"/>
    <property type="match status" value="1"/>
</dbReference>
<evidence type="ECO:0000256" key="4">
    <source>
        <dbReference type="RuleBase" id="RU003719"/>
    </source>
</evidence>
<evidence type="ECO:0000313" key="7">
    <source>
        <dbReference type="EMBL" id="KAF2149162.1"/>
    </source>
</evidence>
<keyword evidence="8" id="KW-1185">Reference proteome</keyword>
<proteinExistence type="inferred from homology"/>
<comment type="similarity">
    <text evidence="1 4">Belongs to the D-isomer specific 2-hydroxyacid dehydrogenase family.</text>
</comment>
<feature type="domain" description="D-isomer specific 2-hydroxyacid dehydrogenase catalytic" evidence="5">
    <location>
        <begin position="34"/>
        <end position="336"/>
    </location>
</feature>